<dbReference type="Gene3D" id="2.60.120.200">
    <property type="match status" value="1"/>
</dbReference>
<keyword evidence="21" id="KW-0010">Activator</keyword>
<evidence type="ECO:0000259" key="36">
    <source>
        <dbReference type="PROSITE" id="PS51828"/>
    </source>
</evidence>
<evidence type="ECO:0000256" key="10">
    <source>
        <dbReference type="ARBA" id="ARBA00022692"/>
    </source>
</evidence>
<evidence type="ECO:0000256" key="3">
    <source>
        <dbReference type="ARBA" id="ARBA00004286"/>
    </source>
</evidence>
<evidence type="ECO:0000256" key="24">
    <source>
        <dbReference type="ARBA" id="ARBA00023204"/>
    </source>
</evidence>
<gene>
    <name evidence="37" type="ORF">KOW79_014089</name>
</gene>
<dbReference type="GO" id="GO:0004930">
    <property type="term" value="F:G protein-coupled receptor activity"/>
    <property type="evidence" value="ECO:0007669"/>
    <property type="project" value="InterPro"/>
</dbReference>
<dbReference type="InterPro" id="IPR017981">
    <property type="entry name" value="GPCR_2-like_7TM"/>
</dbReference>
<evidence type="ECO:0000256" key="28">
    <source>
        <dbReference type="PROSITE-ProRule" id="PRU00176"/>
    </source>
</evidence>
<dbReference type="Proteomes" id="UP000824219">
    <property type="component" value="Linkage Group LG16"/>
</dbReference>
<evidence type="ECO:0000256" key="17">
    <source>
        <dbReference type="ARBA" id="ARBA00022990"/>
    </source>
</evidence>
<keyword evidence="18" id="KW-0805">Transcription regulation</keyword>
<evidence type="ECO:0000256" key="29">
    <source>
        <dbReference type="PROSITE-ProRule" id="PRU01172"/>
    </source>
</evidence>
<feature type="transmembrane region" description="Helical" evidence="31">
    <location>
        <begin position="981"/>
        <end position="1000"/>
    </location>
</feature>
<keyword evidence="20" id="KW-1015">Disulfide bond</keyword>
<evidence type="ECO:0000256" key="18">
    <source>
        <dbReference type="ARBA" id="ARBA00023015"/>
    </source>
</evidence>
<keyword evidence="32" id="KW-0732">Signal</keyword>
<dbReference type="InterPro" id="IPR046338">
    <property type="entry name" value="GAIN_dom_sf"/>
</dbReference>
<feature type="transmembrane region" description="Helical" evidence="31">
    <location>
        <begin position="837"/>
        <end position="861"/>
    </location>
</feature>
<evidence type="ECO:0000256" key="9">
    <source>
        <dbReference type="ARBA" id="ARBA00022664"/>
    </source>
</evidence>
<feature type="transmembrane region" description="Helical" evidence="31">
    <location>
        <begin position="942"/>
        <end position="975"/>
    </location>
</feature>
<dbReference type="CDD" id="cd12281">
    <property type="entry name" value="RRM1_TatSF1_like"/>
    <property type="match status" value="1"/>
</dbReference>
<feature type="region of interest" description="Disordered" evidence="30">
    <location>
        <begin position="1331"/>
        <end position="1374"/>
    </location>
</feature>
<dbReference type="FunFam" id="3.30.70.330:FF:000202">
    <property type="entry name" value="HIV Tat-specific factor 1"/>
    <property type="match status" value="1"/>
</dbReference>
<evidence type="ECO:0000256" key="8">
    <source>
        <dbReference type="ARBA" id="ARBA00022553"/>
    </source>
</evidence>
<comment type="caution">
    <text evidence="29">Lacks conserved residue(s) required for the propagation of feature annotation.</text>
</comment>
<evidence type="ECO:0000256" key="31">
    <source>
        <dbReference type="SAM" id="Phobius"/>
    </source>
</evidence>
<dbReference type="PROSITE" id="PS51828">
    <property type="entry name" value="PTX_2"/>
    <property type="match status" value="1"/>
</dbReference>
<evidence type="ECO:0000256" key="23">
    <source>
        <dbReference type="ARBA" id="ARBA00023187"/>
    </source>
</evidence>
<feature type="domain" description="Pentraxin (PTX)" evidence="36">
    <location>
        <begin position="26"/>
        <end position="234"/>
    </location>
</feature>
<feature type="transmembrane region" description="Helical" evidence="31">
    <location>
        <begin position="1056"/>
        <end position="1082"/>
    </location>
</feature>
<dbReference type="InterPro" id="IPR034393">
    <property type="entry name" value="TatSF1-like"/>
</dbReference>
<organism evidence="37 38">
    <name type="scientific">Hemibagrus wyckioides</name>
    <dbReference type="NCBI Taxonomy" id="337641"/>
    <lineage>
        <taxon>Eukaryota</taxon>
        <taxon>Metazoa</taxon>
        <taxon>Chordata</taxon>
        <taxon>Craniata</taxon>
        <taxon>Vertebrata</taxon>
        <taxon>Euteleostomi</taxon>
        <taxon>Actinopterygii</taxon>
        <taxon>Neopterygii</taxon>
        <taxon>Teleostei</taxon>
        <taxon>Ostariophysi</taxon>
        <taxon>Siluriformes</taxon>
        <taxon>Bagridae</taxon>
        <taxon>Hemibagrus</taxon>
    </lineage>
</organism>
<dbReference type="GO" id="GO:0016020">
    <property type="term" value="C:membrane"/>
    <property type="evidence" value="ECO:0007669"/>
    <property type="project" value="UniProtKB-SubCell"/>
</dbReference>
<feature type="compositionally biased region" description="Basic and acidic residues" evidence="30">
    <location>
        <begin position="1647"/>
        <end position="1685"/>
    </location>
</feature>
<dbReference type="GO" id="GO:0006281">
    <property type="term" value="P:DNA repair"/>
    <property type="evidence" value="ECO:0007669"/>
    <property type="project" value="UniProtKB-KW"/>
</dbReference>
<dbReference type="Pfam" id="PF01825">
    <property type="entry name" value="GPS"/>
    <property type="match status" value="1"/>
</dbReference>
<comment type="similarity">
    <text evidence="4">Belongs to the G-protein coupled receptor 2 family. Adhesion G-protein coupled receptor (ADGR) subfamily.</text>
</comment>
<dbReference type="InterPro" id="IPR000832">
    <property type="entry name" value="GPCR_2_secretin-like"/>
</dbReference>
<evidence type="ECO:0000259" key="34">
    <source>
        <dbReference type="PROSITE" id="PS50221"/>
    </source>
</evidence>
<feature type="signal peptide" evidence="32">
    <location>
        <begin position="1"/>
        <end position="18"/>
    </location>
</feature>
<keyword evidence="17" id="KW-0007">Acetylation</keyword>
<feature type="transmembrane region" description="Helical" evidence="31">
    <location>
        <begin position="810"/>
        <end position="830"/>
    </location>
</feature>
<dbReference type="GO" id="GO:0005684">
    <property type="term" value="C:U2-type spliceosomal complex"/>
    <property type="evidence" value="ECO:0007669"/>
    <property type="project" value="TreeGrafter"/>
</dbReference>
<dbReference type="InterPro" id="IPR034392">
    <property type="entry name" value="TatSF1-like_RRM1"/>
</dbReference>
<dbReference type="EMBL" id="JAHKSW010000016">
    <property type="protein sequence ID" value="KAG7322743.1"/>
    <property type="molecule type" value="Genomic_DNA"/>
</dbReference>
<feature type="domain" description="RRM" evidence="33">
    <location>
        <begin position="1518"/>
        <end position="1603"/>
    </location>
</feature>
<dbReference type="SMART" id="SM00361">
    <property type="entry name" value="RRM_1"/>
    <property type="match status" value="1"/>
</dbReference>
<dbReference type="PROSITE" id="PS50261">
    <property type="entry name" value="G_PROTEIN_RECEP_F2_4"/>
    <property type="match status" value="1"/>
</dbReference>
<keyword evidence="38" id="KW-1185">Reference proteome</keyword>
<feature type="region of interest" description="Disordered" evidence="30">
    <location>
        <begin position="366"/>
        <end position="390"/>
    </location>
</feature>
<dbReference type="SUPFAM" id="SSF54928">
    <property type="entry name" value="RNA-binding domain, RBD"/>
    <property type="match status" value="1"/>
</dbReference>
<dbReference type="CDD" id="cd12282">
    <property type="entry name" value="RRM2_TatSF1_like"/>
    <property type="match status" value="1"/>
</dbReference>
<comment type="subunit">
    <text evidence="26">Component of the 17S U2 SnRNP complex, a ribonucleoprotein complex that contains small nuclear RNA (snRNA) U2 and a number of specific proteins. Within the 17S U2 SnRNP complex, interacts (via UHM region) directly with SF3B1. Component of a complex which is at least composed of HTATSF1/Tat-SF1, the P-TEFb complex components CDK9 and CCNT1, RNA polymerase II, SUPT5H, and NCL/nucleolin. Interacts with GTF2F2/RAP30 and POLR2A. Interacts with TCERG1/CA150. Interacts with (poly-ADP-ribosylated) RPA1; promoting HTATSF1 recruitment to DNA damage sites. Interacts (when phosphorylated) with TOPBP1; promoting recruitment of TOPBP1 to DNA damage sites during S-phase.</text>
</comment>
<evidence type="ECO:0000313" key="37">
    <source>
        <dbReference type="EMBL" id="KAG7322743.1"/>
    </source>
</evidence>
<evidence type="ECO:0000256" key="12">
    <source>
        <dbReference type="ARBA" id="ARBA00022737"/>
    </source>
</evidence>
<evidence type="ECO:0000256" key="22">
    <source>
        <dbReference type="ARBA" id="ARBA00023163"/>
    </source>
</evidence>
<evidence type="ECO:0000256" key="13">
    <source>
        <dbReference type="ARBA" id="ARBA00022763"/>
    </source>
</evidence>
<name>A0A9D3SKE6_9TELE</name>
<evidence type="ECO:0000256" key="14">
    <source>
        <dbReference type="ARBA" id="ARBA00022843"/>
    </source>
</evidence>
<keyword evidence="14" id="KW-0832">Ubl conjugation</keyword>
<feature type="transmembrane region" description="Helical" evidence="31">
    <location>
        <begin position="907"/>
        <end position="930"/>
    </location>
</feature>
<feature type="compositionally biased region" description="Basic residues" evidence="30">
    <location>
        <begin position="1484"/>
        <end position="1497"/>
    </location>
</feature>
<dbReference type="InterPro" id="IPR035979">
    <property type="entry name" value="RBD_domain_sf"/>
</dbReference>
<proteinExistence type="inferred from homology"/>
<keyword evidence="8" id="KW-0597">Phosphoprotein</keyword>
<feature type="domain" description="G-protein coupled receptors family 2 profile 2" evidence="35">
    <location>
        <begin position="905"/>
        <end position="1150"/>
    </location>
</feature>
<dbReference type="SMART" id="SM00360">
    <property type="entry name" value="RRM"/>
    <property type="match status" value="2"/>
</dbReference>
<evidence type="ECO:0000256" key="2">
    <source>
        <dbReference type="ARBA" id="ARBA00004141"/>
    </source>
</evidence>
<dbReference type="Pfam" id="PF00076">
    <property type="entry name" value="RRM_1"/>
    <property type="match status" value="1"/>
</dbReference>
<feature type="transmembrane region" description="Helical" evidence="31">
    <location>
        <begin position="1012"/>
        <end position="1033"/>
    </location>
</feature>
<keyword evidence="19 31" id="KW-0472">Membrane</keyword>
<keyword evidence="15 28" id="KW-0694">RNA-binding</keyword>
<evidence type="ECO:0000259" key="35">
    <source>
        <dbReference type="PROSITE" id="PS50261"/>
    </source>
</evidence>
<keyword evidence="7" id="KW-1017">Isopeptide bond</keyword>
<evidence type="ECO:0000256" key="5">
    <source>
        <dbReference type="ARBA" id="ARBA00007747"/>
    </source>
</evidence>
<evidence type="ECO:0000256" key="20">
    <source>
        <dbReference type="ARBA" id="ARBA00023157"/>
    </source>
</evidence>
<evidence type="ECO:0000256" key="30">
    <source>
        <dbReference type="SAM" id="MobiDB-lite"/>
    </source>
</evidence>
<feature type="compositionally biased region" description="Low complexity" evidence="30">
    <location>
        <begin position="368"/>
        <end position="388"/>
    </location>
</feature>
<dbReference type="FunFam" id="1.20.1070.10:FF:000043">
    <property type="entry name" value="adhesion G-protein coupled receptor G2 isoform X1"/>
    <property type="match status" value="1"/>
</dbReference>
<reference evidence="37 38" key="1">
    <citation type="submission" date="2021-06" db="EMBL/GenBank/DDBJ databases">
        <title>Chromosome-level genome assembly of the red-tail catfish (Hemibagrus wyckioides).</title>
        <authorList>
            <person name="Shao F."/>
        </authorList>
    </citation>
    <scope>NUCLEOTIDE SEQUENCE [LARGE SCALE GENOMIC DNA]</scope>
    <source>
        <strain evidence="37">EC202008001</strain>
        <tissue evidence="37">Blood</tissue>
    </source>
</reference>
<accession>A0A9D3SKE6</accession>
<keyword evidence="16 31" id="KW-1133">Transmembrane helix</keyword>
<dbReference type="InterPro" id="IPR012677">
    <property type="entry name" value="Nucleotide-bd_a/b_plait_sf"/>
</dbReference>
<keyword evidence="13" id="KW-0227">DNA damage</keyword>
<evidence type="ECO:0000256" key="6">
    <source>
        <dbReference type="ARBA" id="ARBA00022454"/>
    </source>
</evidence>
<feature type="domain" description="RRM" evidence="33">
    <location>
        <begin position="1388"/>
        <end position="1473"/>
    </location>
</feature>
<evidence type="ECO:0000256" key="25">
    <source>
        <dbReference type="ARBA" id="ARBA00023242"/>
    </source>
</evidence>
<feature type="compositionally biased region" description="Basic and acidic residues" evidence="30">
    <location>
        <begin position="1362"/>
        <end position="1374"/>
    </location>
</feature>
<dbReference type="InterPro" id="IPR001759">
    <property type="entry name" value="PTX_dom"/>
</dbReference>
<dbReference type="InterPro" id="IPR003954">
    <property type="entry name" value="RRM_euk-type"/>
</dbReference>
<dbReference type="InterPro" id="IPR000203">
    <property type="entry name" value="GPS"/>
</dbReference>
<dbReference type="OrthoDB" id="10037534at2759"/>
<feature type="domain" description="GAIN-B" evidence="34">
    <location>
        <begin position="677"/>
        <end position="896"/>
    </location>
</feature>
<dbReference type="PROSITE" id="PS50221">
    <property type="entry name" value="GAIN_B"/>
    <property type="match status" value="1"/>
</dbReference>
<dbReference type="PRINTS" id="PR00249">
    <property type="entry name" value="GPCRSECRETIN"/>
</dbReference>
<feature type="region of interest" description="Disordered" evidence="30">
    <location>
        <begin position="1484"/>
        <end position="1509"/>
    </location>
</feature>
<evidence type="ECO:0000256" key="15">
    <source>
        <dbReference type="ARBA" id="ARBA00022884"/>
    </source>
</evidence>
<keyword evidence="23" id="KW-0508">mRNA splicing</keyword>
<dbReference type="PANTHER" id="PTHR15608">
    <property type="entry name" value="SPLICING FACTOR U2AF-ASSOCIATED PROTEIN 2"/>
    <property type="match status" value="1"/>
</dbReference>
<evidence type="ECO:0000256" key="16">
    <source>
        <dbReference type="ARBA" id="ARBA00022989"/>
    </source>
</evidence>
<feature type="chain" id="PRO_5039067134" description="17S U2 SnRNP complex component HTATSF1" evidence="32">
    <location>
        <begin position="19"/>
        <end position="1701"/>
    </location>
</feature>
<evidence type="ECO:0000259" key="33">
    <source>
        <dbReference type="PROSITE" id="PS50102"/>
    </source>
</evidence>
<evidence type="ECO:0000256" key="11">
    <source>
        <dbReference type="ARBA" id="ARBA00022728"/>
    </source>
</evidence>
<evidence type="ECO:0000256" key="32">
    <source>
        <dbReference type="SAM" id="SignalP"/>
    </source>
</evidence>
<keyword evidence="12" id="KW-0677">Repeat</keyword>
<dbReference type="Gene3D" id="2.60.220.50">
    <property type="match status" value="1"/>
</dbReference>
<dbReference type="Pfam" id="PF13385">
    <property type="entry name" value="Laminin_G_3"/>
    <property type="match status" value="1"/>
</dbReference>
<evidence type="ECO:0000313" key="38">
    <source>
        <dbReference type="Proteomes" id="UP000824219"/>
    </source>
</evidence>
<feature type="transmembrane region" description="Helical" evidence="31">
    <location>
        <begin position="1102"/>
        <end position="1121"/>
    </location>
</feature>
<comment type="caution">
    <text evidence="37">The sequence shown here is derived from an EMBL/GenBank/DDBJ whole genome shotgun (WGS) entry which is preliminary data.</text>
</comment>
<dbReference type="GO" id="GO:0005686">
    <property type="term" value="C:U2 snRNP"/>
    <property type="evidence" value="ECO:0007669"/>
    <property type="project" value="TreeGrafter"/>
</dbReference>
<keyword evidence="10 31" id="KW-0812">Transmembrane</keyword>
<feature type="region of interest" description="Disordered" evidence="30">
    <location>
        <begin position="1632"/>
        <end position="1701"/>
    </location>
</feature>
<evidence type="ECO:0000256" key="1">
    <source>
        <dbReference type="ARBA" id="ARBA00004123"/>
    </source>
</evidence>
<protein>
    <recommendedName>
        <fullName evidence="27">17S U2 SnRNP complex component HTATSF1</fullName>
    </recommendedName>
</protein>
<dbReference type="PANTHER" id="PTHR15608:SF0">
    <property type="entry name" value="HIV TAT-SPECIFIC FACTOR 1"/>
    <property type="match status" value="1"/>
</dbReference>
<keyword evidence="25" id="KW-0539">Nucleus</keyword>
<dbReference type="Pfam" id="PF00002">
    <property type="entry name" value="7tm_2"/>
    <property type="match status" value="1"/>
</dbReference>
<dbReference type="GO" id="GO:0005694">
    <property type="term" value="C:chromosome"/>
    <property type="evidence" value="ECO:0007669"/>
    <property type="project" value="UniProtKB-SubCell"/>
</dbReference>
<dbReference type="FunFam" id="3.30.70.330:FF:000105">
    <property type="entry name" value="HIV Tat-specific factor 1 homolog"/>
    <property type="match status" value="1"/>
</dbReference>
<feature type="compositionally biased region" description="Basic and acidic residues" evidence="30">
    <location>
        <begin position="1340"/>
        <end position="1353"/>
    </location>
</feature>
<dbReference type="Gene3D" id="1.20.1070.10">
    <property type="entry name" value="Rhodopsin 7-helix transmembrane proteins"/>
    <property type="match status" value="1"/>
</dbReference>
<evidence type="ECO:0000256" key="26">
    <source>
        <dbReference type="ARBA" id="ARBA00062124"/>
    </source>
</evidence>
<dbReference type="GO" id="GO:0000398">
    <property type="term" value="P:mRNA splicing, via spliceosome"/>
    <property type="evidence" value="ECO:0007669"/>
    <property type="project" value="InterPro"/>
</dbReference>
<sequence length="1701" mass="191440">MLGVGLCFVVLLLHVSCARDAVSEILWGKTVVLEHTSCQFWRLNPNESLPSLSEFTVCVNVQRSINSKVWSAFTYLHPDRSRVELGFGGRALQLQVRVFGRSWVTEDTLTVGQWHAVCITWSCSASRLALVIDGKATELRTDAREPSRDVGACALAGGGSLTLGAAHYYVGDNMEVESGTNLQGRVTMFRVWGRARSVHEIATNTCTDGDVIKWHGRVWLDHDCTPVVDHTVKCVWSLYELKVLLLILSHNKPITTYEARNITYHWLRTVLPVNISLPTVVVFKAKSFAWAYTGNKTDTVSQRNNPNANWFEVMAHLNVIPCEDVGKIQEQVVNILKKGYTSPTYYHLITHEDDVHVYPTDSNEIPLSTPETSVTVTDTPTNTPVTKSPPTEVTDSFFKVSLNVTITGSEQDPALTLQSWLHETLSLEGMSVLNFRLTSPPSGCRSLEECSSPSSAGFSLISAQSCDFQMLVTSCLNVDETQNQIRQLLEQAYSSSSVNLQAEHIHIMRIHPGECPQHPQQTRQGLYIWKRTAAQCRHTQPCEGDKTHTAIRQCLLCAVTNRAVWIASDLRDCPTVVNTLSDLEQITVTKDTAKDVLKIIVDIMKESKGLNKRDLWLVLNTLEIVLNVSTMTFELAQVIINITSDILNSKSDLHPFTNYILNITERVGNKMSDLNNSSVSVVAAALALSVVNIDTKNFYNLTFGVTSMTSEPHPAVYINQDPAEGTVVFISLPPSLHASFPPSYYSNPQVQFQFYGVPALFQNCEKGKVLNTYVVAASVINAVQPISDLKVPVVVMLHHLNTNTVCDHQLTYSLIISTLIQSLLAEIFVITISPLHVICVCVCVCLCVCVCVCVLGGFGGWSPRGCWKHNTTHNYTTCMCDHLTHFGVLLDISRTPVDEKNEKILTLITYTGCGMSSFFLGVTVLTYTLLEKLRCDYPSQILLNLSIALLGLNLVFLVNSWISSFGLAALCVAVATTQHYFLLASFTWMFLEAVNMYFALVKVFNAYVPSYILKFCFIGWGVPLLICCLVLVVKPDSYGLLLLENSEMFCWVSDSVVFYVCVVGVVGLILLVNGSVFLLVLLQVRRACVSEHRGVIKELRGVTSLTLLLGLTWSSAFLTWGDARVPLLYIFSILNSLQGFFIFLFQCLMKENVRKQWRVHLCFGRFKLQEYSEWSHTPPIINKPKHTPMLTFSTAASVRSNKSNSTQSSSASSHCTEHHFSVKSPDLGVVYQQSFILPRAQRVHTPLPEGAGFGRIKMSGDSDGNQEFHEQLRLQELYGQRRDDGDDPYTYVDPEDGTVYDWDHDKKAWFPKITEDFMAAYQANYGFSEDAASAAAGEPQPEKPKEETEKEEKQEEEVTDSGTKEEKKKGEKRKAEPGWFDIEKEKNTNVYVSGLPPDITPDEFVELMSKCGIIMRDPMTEEYKIKLYKDSEGNQKGDGLCCYLKRESVALAERLLDDYEIRGYRLHVEAARFELKGQYDASKKKKKTKEYRKKLQKQQKQLDWRPEKTGEARKRHEQVVIIQNMFHPTDFEEDPLVLNEYREDLRSECEKFGEVKKVIIFDRHPDGVASVAFKNPEEADMCVAALNARWFGGRQLSVQLWDGATDYQVDETVREREERLKGWSTFLEDEKAQEKNLKGGEGAAEAGHQEKEKVKQQEEEKEKQQEDEEEKRQEEEEKMEEKEEATVESTDSSLAGSDDES</sequence>
<keyword evidence="6" id="KW-0158">Chromosome</keyword>
<dbReference type="InterPro" id="IPR013320">
    <property type="entry name" value="ConA-like_dom_sf"/>
</dbReference>
<dbReference type="SUPFAM" id="SSF49899">
    <property type="entry name" value="Concanavalin A-like lectins/glucanases"/>
    <property type="match status" value="1"/>
</dbReference>
<evidence type="ECO:0000256" key="7">
    <source>
        <dbReference type="ARBA" id="ARBA00022499"/>
    </source>
</evidence>
<keyword evidence="22" id="KW-0804">Transcription</keyword>
<evidence type="ECO:0000256" key="21">
    <source>
        <dbReference type="ARBA" id="ARBA00023159"/>
    </source>
</evidence>
<comment type="similarity">
    <text evidence="5">Belongs to the HTATSF1 family.</text>
</comment>
<dbReference type="PROSITE" id="PS50102">
    <property type="entry name" value="RRM"/>
    <property type="match status" value="2"/>
</dbReference>
<evidence type="ECO:0000256" key="4">
    <source>
        <dbReference type="ARBA" id="ARBA00007343"/>
    </source>
</evidence>
<keyword evidence="24" id="KW-0234">DNA repair</keyword>
<dbReference type="Gene3D" id="3.30.70.330">
    <property type="match status" value="2"/>
</dbReference>
<keyword evidence="11" id="KW-0747">Spliceosome</keyword>
<dbReference type="InterPro" id="IPR057244">
    <property type="entry name" value="GAIN_B"/>
</dbReference>
<feature type="compositionally biased region" description="Basic and acidic residues" evidence="30">
    <location>
        <begin position="1500"/>
        <end position="1509"/>
    </location>
</feature>
<comment type="subcellular location">
    <subcellularLocation>
        <location evidence="3">Chromosome</location>
    </subcellularLocation>
    <subcellularLocation>
        <location evidence="2">Membrane</location>
        <topology evidence="2">Multi-pass membrane protein</topology>
    </subcellularLocation>
    <subcellularLocation>
        <location evidence="1">Nucleus</location>
    </subcellularLocation>
</comment>
<dbReference type="GO" id="GO:0003723">
    <property type="term" value="F:RNA binding"/>
    <property type="evidence" value="ECO:0007669"/>
    <property type="project" value="UniProtKB-UniRule"/>
</dbReference>
<keyword evidence="9" id="KW-0507">mRNA processing</keyword>
<evidence type="ECO:0000256" key="27">
    <source>
        <dbReference type="ARBA" id="ARBA00073773"/>
    </source>
</evidence>
<dbReference type="InterPro" id="IPR000504">
    <property type="entry name" value="RRM_dom"/>
</dbReference>
<evidence type="ECO:0000256" key="19">
    <source>
        <dbReference type="ARBA" id="ARBA00023136"/>
    </source>
</evidence>
<dbReference type="GO" id="GO:0007166">
    <property type="term" value="P:cell surface receptor signaling pathway"/>
    <property type="evidence" value="ECO:0007669"/>
    <property type="project" value="InterPro"/>
</dbReference>
<feature type="transmembrane region" description="Helical" evidence="31">
    <location>
        <begin position="1127"/>
        <end position="1148"/>
    </location>
</feature>